<keyword evidence="11" id="KW-1185">Reference proteome</keyword>
<dbReference type="GO" id="GO:0001653">
    <property type="term" value="F:peptide receptor activity"/>
    <property type="evidence" value="ECO:0007669"/>
    <property type="project" value="TreeGrafter"/>
</dbReference>
<dbReference type="NCBIfam" id="TIGR00229">
    <property type="entry name" value="sensory_box"/>
    <property type="match status" value="1"/>
</dbReference>
<sequence length="1390" mass="157674">MMKEKSAVNILIFALAFISFCIQLLIQYLIQEISSMTPFLPNNTYASWNGNCQMLLYFYASIFSFLMYAFENFPLYYNAVLTAIVDVALFFVIRYPLQFIYFQMSTNAGSTAVFLSVPFFSLFGLLKIIDPLYRIFIPFLIFFVNLLLSKIFLEILKKKVMKSYEFSTEYKALRSVHVQIQLDPEEFITFNLLRSIAGVHSSTSMIVKLARILALFPHESQLLNQFITMLFHRTDMNLAERFAFFQIRRVHILRQSSASSQMNEQLLEVQKVTGQINKTMQEYWLRISDGKQQVTLESLVNLDKEIQKANLICLEATSKYPNSASFLREYAKFLIESKGDYIEGTKVFVDADQIENGQHSVYDYAFRMFVNCFPMYLKKKILDYRGKKIVKTIRSGSSVNSSSQNSTNAFMSENQLEEEAIKVIEFPKLRFALQRALEVLSNPYLVTIKTMIIILMMFLAVLLFGLLFAFSNTFDRHRLVLEVLSDASDIKTSLANLYFQMSIQLATITGLMPSKDAINGFLEFNETDEPHSADLFGDPLDMLYTWSDTGINNLNKLSRTLSEVAAQFEIFDFVLDNFYGLKPYTFCNNTGFMRQPANVQGSSIIAMLYERFISFTGLTQATWHDSPELCEIIGNIDSAMNLLADIILNFIERGDSIIVEDTKRFVIIGSVLIVLVLIIFIVPFTYSFITFKRHFIGYTVMVKSLPREGIMNASIPIMKKSNEDIKVAASSNIFDSMQKPFVVMPINLVNATIVTLAMIISCFIILLNSSKTYSQLNRWFMDSTERSAASLQSIAIGTIGAVILKRGPFSLNSVSSISLREKFINKTEDVIVYHRELLYENNSARHFSQEIEKISFKNNCQNEIGNIGMHKSYRCEGIDRLLLAYQRFQIDFLGEFYKSANPMLGLNPLNTMEYVHMVHLVTYHAFPLMNEFNSILKDGFEIEGKNFSTTFYPVIIVLFCIAFLIQIYQLFMVNRIFNGFSACKYTISRFSPQFIISQPQLLSFVLGKPPEKPSNKKGTVEESVINSSPDSILAIDEDLTINSMNPATKEIFGYNMEQLVGQNLLTILPSTSEESEESNNSQFYHQFALMKAGQVGMTYSCQVAGEKDDGTPITLDATLFGINNGESFTLIMHDMTAVMKAQLHVEEAKKKAEKLLYQILPRDIVNRINQGETEISFNVQSATIIFVDIVRFSEYSASLSAKQIMQNLGLIFKSFDDILNKYETMTKIKLIGDIYMAAAGLFHPNIGGDVHAGEVVSFAIEALKALDEVNHQLESNLQIRIGINSGGPLIAGVLGIDKPLFDIIGDPINVASRLQSTDLPNHIQISQGTYDLLKYKGFSIIERGEIQLKGKGLQMAYFVNPEETQNIIMEHLSNLQLSQYITPSEDALAS</sequence>
<dbReference type="Gene3D" id="3.30.70.1230">
    <property type="entry name" value="Nucleotide cyclase"/>
    <property type="match status" value="1"/>
</dbReference>
<evidence type="ECO:0000256" key="1">
    <source>
        <dbReference type="ARBA" id="ARBA00004370"/>
    </source>
</evidence>
<evidence type="ECO:0000313" key="11">
    <source>
        <dbReference type="Proteomes" id="UP000179807"/>
    </source>
</evidence>
<feature type="transmembrane region" description="Helical" evidence="7">
    <location>
        <begin position="6"/>
        <end position="30"/>
    </location>
</feature>
<dbReference type="Pfam" id="PF00211">
    <property type="entry name" value="Guanylate_cyc"/>
    <property type="match status" value="1"/>
</dbReference>
<dbReference type="InterPro" id="IPR050401">
    <property type="entry name" value="Cyclic_nucleotide_synthase"/>
</dbReference>
<feature type="transmembrane region" description="Helical" evidence="7">
    <location>
        <begin position="135"/>
        <end position="153"/>
    </location>
</feature>
<evidence type="ECO:0000256" key="7">
    <source>
        <dbReference type="SAM" id="Phobius"/>
    </source>
</evidence>
<dbReference type="CDD" id="cd07302">
    <property type="entry name" value="CHD"/>
    <property type="match status" value="1"/>
</dbReference>
<reference evidence="10" key="1">
    <citation type="submission" date="2016-10" db="EMBL/GenBank/DDBJ databases">
        <authorList>
            <person name="Benchimol M."/>
            <person name="Almeida L.G."/>
            <person name="Vasconcelos A.T."/>
            <person name="Perreira-Neves A."/>
            <person name="Rosa I.A."/>
            <person name="Tasca T."/>
            <person name="Bogo M.R."/>
            <person name="de Souza W."/>
        </authorList>
    </citation>
    <scope>NUCLEOTIDE SEQUENCE [LARGE SCALE GENOMIC DNA]</scope>
    <source>
        <strain evidence="10">K</strain>
    </source>
</reference>
<comment type="caution">
    <text evidence="10">The sequence shown here is derived from an EMBL/GenBank/DDBJ whole genome shotgun (WGS) entry which is preliminary data.</text>
</comment>
<feature type="transmembrane region" description="Helical" evidence="7">
    <location>
        <begin position="665"/>
        <end position="689"/>
    </location>
</feature>
<keyword evidence="3" id="KW-0547">Nucleotide-binding</keyword>
<dbReference type="InterPro" id="IPR000014">
    <property type="entry name" value="PAS"/>
</dbReference>
<comment type="subcellular location">
    <subcellularLocation>
        <location evidence="1">Membrane</location>
    </subcellularLocation>
</comment>
<dbReference type="VEuPathDB" id="TrichDB:TRFO_38735"/>
<dbReference type="OrthoDB" id="60033at2759"/>
<dbReference type="EMBL" id="MLAK01001267">
    <property type="protein sequence ID" value="OHS95068.1"/>
    <property type="molecule type" value="Genomic_DNA"/>
</dbReference>
<evidence type="ECO:0000259" key="8">
    <source>
        <dbReference type="PROSITE" id="PS50112"/>
    </source>
</evidence>
<dbReference type="GO" id="GO:0000166">
    <property type="term" value="F:nucleotide binding"/>
    <property type="evidence" value="ECO:0007669"/>
    <property type="project" value="UniProtKB-KW"/>
</dbReference>
<evidence type="ECO:0000256" key="2">
    <source>
        <dbReference type="ARBA" id="ARBA00022692"/>
    </source>
</evidence>
<dbReference type="InterPro" id="IPR029787">
    <property type="entry name" value="Nucleotide_cyclase"/>
</dbReference>
<feature type="transmembrane region" description="Helical" evidence="7">
    <location>
        <begin position="951"/>
        <end position="971"/>
    </location>
</feature>
<dbReference type="SMART" id="SM00044">
    <property type="entry name" value="CYCc"/>
    <property type="match status" value="1"/>
</dbReference>
<protein>
    <submittedName>
        <fullName evidence="10">Guanylate cyclase</fullName>
    </submittedName>
</protein>
<accession>A0A1J4JCR2</accession>
<dbReference type="SUPFAM" id="SSF55785">
    <property type="entry name" value="PYP-like sensor domain (PAS domain)"/>
    <property type="match status" value="1"/>
</dbReference>
<feature type="transmembrane region" description="Helical" evidence="7">
    <location>
        <begin position="109"/>
        <end position="129"/>
    </location>
</feature>
<dbReference type="SMART" id="SM00091">
    <property type="entry name" value="PAS"/>
    <property type="match status" value="1"/>
</dbReference>
<dbReference type="PANTHER" id="PTHR11920:SF335">
    <property type="entry name" value="GUANYLATE CYCLASE"/>
    <property type="match status" value="1"/>
</dbReference>
<dbReference type="GO" id="GO:0004016">
    <property type="term" value="F:adenylate cyclase activity"/>
    <property type="evidence" value="ECO:0007669"/>
    <property type="project" value="TreeGrafter"/>
</dbReference>
<feature type="transmembrane region" description="Helical" evidence="7">
    <location>
        <begin position="451"/>
        <end position="470"/>
    </location>
</feature>
<dbReference type="GeneID" id="94846933"/>
<feature type="domain" description="Guanylate cyclase" evidence="9">
    <location>
        <begin position="1183"/>
        <end position="1315"/>
    </location>
</feature>
<dbReference type="Gene3D" id="3.30.450.20">
    <property type="entry name" value="PAS domain"/>
    <property type="match status" value="1"/>
</dbReference>
<dbReference type="Proteomes" id="UP000179807">
    <property type="component" value="Unassembled WGS sequence"/>
</dbReference>
<feature type="transmembrane region" description="Helical" evidence="7">
    <location>
        <begin position="746"/>
        <end position="767"/>
    </location>
</feature>
<evidence type="ECO:0000256" key="6">
    <source>
        <dbReference type="ARBA" id="ARBA00023239"/>
    </source>
</evidence>
<dbReference type="Pfam" id="PF13426">
    <property type="entry name" value="PAS_9"/>
    <property type="match status" value="1"/>
</dbReference>
<feature type="transmembrane region" description="Helical" evidence="7">
    <location>
        <begin position="76"/>
        <end position="97"/>
    </location>
</feature>
<dbReference type="GO" id="GO:0005886">
    <property type="term" value="C:plasma membrane"/>
    <property type="evidence" value="ECO:0007669"/>
    <property type="project" value="TreeGrafter"/>
</dbReference>
<dbReference type="Pfam" id="PF25474">
    <property type="entry name" value="TPR_TmcB"/>
    <property type="match status" value="1"/>
</dbReference>
<dbReference type="GO" id="GO:0007168">
    <property type="term" value="P:receptor guanylyl cyclase signaling pathway"/>
    <property type="evidence" value="ECO:0007669"/>
    <property type="project" value="TreeGrafter"/>
</dbReference>
<name>A0A1J4JCR2_9EUKA</name>
<evidence type="ECO:0000259" key="9">
    <source>
        <dbReference type="PROSITE" id="PS50125"/>
    </source>
</evidence>
<gene>
    <name evidence="10" type="ORF">TRFO_38735</name>
</gene>
<feature type="domain" description="PAS" evidence="8">
    <location>
        <begin position="1024"/>
        <end position="1065"/>
    </location>
</feature>
<keyword evidence="5 7" id="KW-0472">Membrane</keyword>
<dbReference type="PANTHER" id="PTHR11920">
    <property type="entry name" value="GUANYLYL CYCLASE"/>
    <property type="match status" value="1"/>
</dbReference>
<evidence type="ECO:0000256" key="5">
    <source>
        <dbReference type="ARBA" id="ARBA00023136"/>
    </source>
</evidence>
<dbReference type="InterPro" id="IPR001054">
    <property type="entry name" value="A/G_cyclase"/>
</dbReference>
<dbReference type="CDD" id="cd00130">
    <property type="entry name" value="PAS"/>
    <property type="match status" value="1"/>
</dbReference>
<dbReference type="SUPFAM" id="SSF55073">
    <property type="entry name" value="Nucleotide cyclase"/>
    <property type="match status" value="1"/>
</dbReference>
<keyword evidence="4 7" id="KW-1133">Transmembrane helix</keyword>
<dbReference type="PROSITE" id="PS50125">
    <property type="entry name" value="GUANYLATE_CYCLASE_2"/>
    <property type="match status" value="1"/>
</dbReference>
<keyword evidence="2 7" id="KW-0812">Transmembrane</keyword>
<evidence type="ECO:0000256" key="3">
    <source>
        <dbReference type="ARBA" id="ARBA00022741"/>
    </source>
</evidence>
<dbReference type="GO" id="GO:0035556">
    <property type="term" value="P:intracellular signal transduction"/>
    <property type="evidence" value="ECO:0007669"/>
    <property type="project" value="InterPro"/>
</dbReference>
<dbReference type="InterPro" id="IPR057352">
    <property type="entry name" value="TPR_TmcB/C"/>
</dbReference>
<evidence type="ECO:0000313" key="10">
    <source>
        <dbReference type="EMBL" id="OHS95068.1"/>
    </source>
</evidence>
<proteinExistence type="predicted"/>
<dbReference type="RefSeq" id="XP_068348205.1">
    <property type="nucleotide sequence ID" value="XM_068512229.1"/>
</dbReference>
<dbReference type="GO" id="GO:0004383">
    <property type="term" value="F:guanylate cyclase activity"/>
    <property type="evidence" value="ECO:0007669"/>
    <property type="project" value="TreeGrafter"/>
</dbReference>
<dbReference type="PROSITE" id="PS50112">
    <property type="entry name" value="PAS"/>
    <property type="match status" value="1"/>
</dbReference>
<dbReference type="InterPro" id="IPR035965">
    <property type="entry name" value="PAS-like_dom_sf"/>
</dbReference>
<feature type="transmembrane region" description="Helical" evidence="7">
    <location>
        <begin position="51"/>
        <end position="70"/>
    </location>
</feature>
<keyword evidence="6" id="KW-0456">Lyase</keyword>
<organism evidence="10 11">
    <name type="scientific">Tritrichomonas foetus</name>
    <dbReference type="NCBI Taxonomy" id="1144522"/>
    <lineage>
        <taxon>Eukaryota</taxon>
        <taxon>Metamonada</taxon>
        <taxon>Parabasalia</taxon>
        <taxon>Tritrichomonadida</taxon>
        <taxon>Tritrichomonadidae</taxon>
        <taxon>Tritrichomonas</taxon>
    </lineage>
</organism>
<evidence type="ECO:0000256" key="4">
    <source>
        <dbReference type="ARBA" id="ARBA00022989"/>
    </source>
</evidence>